<dbReference type="OrthoDB" id="1490774at2"/>
<evidence type="ECO:0000313" key="2">
    <source>
        <dbReference type="EMBL" id="RKS53904.1"/>
    </source>
</evidence>
<name>A0A495PTH2_9FLAO</name>
<organism evidence="2 3">
    <name type="scientific">Gillisia mitskevichiae</name>
    <dbReference type="NCBI Taxonomy" id="270921"/>
    <lineage>
        <taxon>Bacteria</taxon>
        <taxon>Pseudomonadati</taxon>
        <taxon>Bacteroidota</taxon>
        <taxon>Flavobacteriia</taxon>
        <taxon>Flavobacteriales</taxon>
        <taxon>Flavobacteriaceae</taxon>
        <taxon>Gillisia</taxon>
    </lineage>
</organism>
<evidence type="ECO:0000313" key="3">
    <source>
        <dbReference type="Proteomes" id="UP000276282"/>
    </source>
</evidence>
<dbReference type="AlphaFoldDB" id="A0A495PTH2"/>
<reference evidence="2 3" key="1">
    <citation type="submission" date="2018-10" db="EMBL/GenBank/DDBJ databases">
        <title>Genomic Encyclopedia of Archaeal and Bacterial Type Strains, Phase II (KMG-II): from individual species to whole genera.</title>
        <authorList>
            <person name="Goeker M."/>
        </authorList>
    </citation>
    <scope>NUCLEOTIDE SEQUENCE [LARGE SCALE GENOMIC DNA]</scope>
    <source>
        <strain evidence="2 3">DSM 19839</strain>
    </source>
</reference>
<dbReference type="Pfam" id="PF25164">
    <property type="entry name" value="CoiA_N"/>
    <property type="match status" value="1"/>
</dbReference>
<proteinExistence type="predicted"/>
<protein>
    <submittedName>
        <fullName evidence="2">Competence protein CoiA-like protein</fullName>
    </submittedName>
</protein>
<dbReference type="EMBL" id="RBLG01000002">
    <property type="protein sequence ID" value="RKS53904.1"/>
    <property type="molecule type" value="Genomic_DNA"/>
</dbReference>
<dbReference type="Proteomes" id="UP000276282">
    <property type="component" value="Unassembled WGS sequence"/>
</dbReference>
<accession>A0A495PTH2</accession>
<keyword evidence="3" id="KW-1185">Reference proteome</keyword>
<gene>
    <name evidence="2" type="ORF">BC962_2171</name>
</gene>
<evidence type="ECO:0000259" key="1">
    <source>
        <dbReference type="Pfam" id="PF25164"/>
    </source>
</evidence>
<feature type="domain" description="Competence protein CoiA-like N-terminal" evidence="1">
    <location>
        <begin position="36"/>
        <end position="63"/>
    </location>
</feature>
<comment type="caution">
    <text evidence="2">The sequence shown here is derived from an EMBL/GenBank/DDBJ whole genome shotgun (WGS) entry which is preliminary data.</text>
</comment>
<sequence>MALKLPKVLDRNGDLIDINDSSVKRGFNPNLKCPDPFCQSPVTAKKGSIRDHHFAHSPENGCTGYESMLHILAKEVLKELEKFELPDYKLYFNELIPYFKDEINSYEKKLGFQVPDKVYYSYEFSHCLTNWDKAAIQVFPGCTLDLSDIDLFVEKSIKDMTPDLRLQLKNTDRNLHIEIYVTHKVENKKKERLTERNLCFLEIDLSNYFKSSEDYSIEYVKSILVNKRYLHNWLHFPNLEKFLKRNRQSILNEMLSRVKVFYDDYVEFKNEELIPEIRNFERDPNYAIRLIMDLKKDRSKKYKCLEIPEFYYLYIAIFQNSSEFSEEISNQNIERQIRKNDFVSRWGEDVYKKIYGKW</sequence>
<dbReference type="InterPro" id="IPR057253">
    <property type="entry name" value="CoiA-like_N"/>
</dbReference>